<dbReference type="EMBL" id="JARBHB010000007">
    <property type="protein sequence ID" value="KAJ8878324.1"/>
    <property type="molecule type" value="Genomic_DNA"/>
</dbReference>
<proteinExistence type="predicted"/>
<organism evidence="1 2">
    <name type="scientific">Dryococelus australis</name>
    <dbReference type="NCBI Taxonomy" id="614101"/>
    <lineage>
        <taxon>Eukaryota</taxon>
        <taxon>Metazoa</taxon>
        <taxon>Ecdysozoa</taxon>
        <taxon>Arthropoda</taxon>
        <taxon>Hexapoda</taxon>
        <taxon>Insecta</taxon>
        <taxon>Pterygota</taxon>
        <taxon>Neoptera</taxon>
        <taxon>Polyneoptera</taxon>
        <taxon>Phasmatodea</taxon>
        <taxon>Verophasmatodea</taxon>
        <taxon>Anareolatae</taxon>
        <taxon>Phasmatidae</taxon>
        <taxon>Eurycanthinae</taxon>
        <taxon>Dryococelus</taxon>
    </lineage>
</organism>
<protein>
    <submittedName>
        <fullName evidence="1">Uncharacterized protein</fullName>
    </submittedName>
</protein>
<evidence type="ECO:0000313" key="1">
    <source>
        <dbReference type="EMBL" id="KAJ8878324.1"/>
    </source>
</evidence>
<name>A0ABQ9H1Y4_9NEOP</name>
<accession>A0ABQ9H1Y4</accession>
<comment type="caution">
    <text evidence="1">The sequence shown here is derived from an EMBL/GenBank/DDBJ whole genome shotgun (WGS) entry which is preliminary data.</text>
</comment>
<evidence type="ECO:0000313" key="2">
    <source>
        <dbReference type="Proteomes" id="UP001159363"/>
    </source>
</evidence>
<reference evidence="1 2" key="1">
    <citation type="submission" date="2023-02" db="EMBL/GenBank/DDBJ databases">
        <title>LHISI_Scaffold_Assembly.</title>
        <authorList>
            <person name="Stuart O.P."/>
            <person name="Cleave R."/>
            <person name="Magrath M.J.L."/>
            <person name="Mikheyev A.S."/>
        </authorList>
    </citation>
    <scope>NUCLEOTIDE SEQUENCE [LARGE SCALE GENOMIC DNA]</scope>
    <source>
        <strain evidence="1">Daus_M_001</strain>
        <tissue evidence="1">Leg muscle</tissue>
    </source>
</reference>
<gene>
    <name evidence="1" type="ORF">PR048_018901</name>
</gene>
<sequence length="90" mass="10307">MKNILKVCKEVDTNNWKKENAIRKRNAGEGYVSRRGKAIPLQGAAHLNALKCLMLSNKQDTIFTEFWSVGDKQKQETLHCFLRREEGSNA</sequence>
<keyword evidence="2" id="KW-1185">Reference proteome</keyword>
<dbReference type="Proteomes" id="UP001159363">
    <property type="component" value="Chromosome 6"/>
</dbReference>